<dbReference type="EMBL" id="BAIQ01000002">
    <property type="protein sequence ID" value="GAE14282.1"/>
    <property type="molecule type" value="Genomic_DNA"/>
</dbReference>
<dbReference type="PANTHER" id="PTHR30273">
    <property type="entry name" value="PERIPLASMIC SIGNAL SENSOR AND SIGMA FACTOR ACTIVATOR FECR-RELATED"/>
    <property type="match status" value="1"/>
</dbReference>
<feature type="domain" description="Protein FecR C-terminal" evidence="3">
    <location>
        <begin position="318"/>
        <end position="381"/>
    </location>
</feature>
<evidence type="ECO:0000256" key="1">
    <source>
        <dbReference type="SAM" id="Phobius"/>
    </source>
</evidence>
<name>W4P3L2_9BACE</name>
<dbReference type="Pfam" id="PF16344">
    <property type="entry name" value="FecR_C"/>
    <property type="match status" value="1"/>
</dbReference>
<feature type="domain" description="FecR protein" evidence="2">
    <location>
        <begin position="183"/>
        <end position="273"/>
    </location>
</feature>
<accession>W4P3L2</accession>
<dbReference type="Gene3D" id="3.55.50.30">
    <property type="match status" value="1"/>
</dbReference>
<evidence type="ECO:0000259" key="2">
    <source>
        <dbReference type="Pfam" id="PF04773"/>
    </source>
</evidence>
<dbReference type="Gene3D" id="2.60.120.1440">
    <property type="match status" value="1"/>
</dbReference>
<proteinExistence type="predicted"/>
<feature type="transmembrane region" description="Helical" evidence="1">
    <location>
        <begin position="86"/>
        <end position="107"/>
    </location>
</feature>
<sequence length="387" mass="44380">MMNDNKIHITGPEEEALQMMENASHITSEQLESLKNEDECMQLCCDVAEITMYMQRERDALKLDIAKELSDFHRKRSSRKTKRMKWVAVSLGVAASVAGLLVLRLFFSSPVPDKIEVFLADHSASTQVTLQIAGEKEIEPVMAAVKKISAPAELSSGEISYLVHKEQRKEVEQKRVEMHKLTIPRGGTFKVILSDGSEVYLNADTRFTYPTVFNGKERVVWLNGEAYFKVARNTECPFIVKSGRIDIRVLGTEFDVCNYPSTDARVTLIEGKVAVRDTCGGKTIEMNPKQSIQYFSDGTYRLTEVDTEAYLYWKEGFFYFDDVTLADMMKEIGRWYNIDIEFRNASIMGLRMHFSTNRNREIDHIVDLLNRMEKIHAYFESGRLIIE</sequence>
<dbReference type="Proteomes" id="UP000018861">
    <property type="component" value="Unassembled WGS sequence"/>
</dbReference>
<keyword evidence="1" id="KW-0812">Transmembrane</keyword>
<keyword evidence="1" id="KW-0472">Membrane</keyword>
<evidence type="ECO:0000259" key="3">
    <source>
        <dbReference type="Pfam" id="PF16344"/>
    </source>
</evidence>
<dbReference type="InterPro" id="IPR032508">
    <property type="entry name" value="FecR_C"/>
</dbReference>
<protein>
    <submittedName>
        <fullName evidence="4">Putative anti-sigma factor</fullName>
    </submittedName>
</protein>
<evidence type="ECO:0000313" key="5">
    <source>
        <dbReference type="Proteomes" id="UP000018861"/>
    </source>
</evidence>
<evidence type="ECO:0000313" key="4">
    <source>
        <dbReference type="EMBL" id="GAE14282.1"/>
    </source>
</evidence>
<dbReference type="Pfam" id="PF04773">
    <property type="entry name" value="FecR"/>
    <property type="match status" value="1"/>
</dbReference>
<dbReference type="InterPro" id="IPR012373">
    <property type="entry name" value="Ferrdict_sens_TM"/>
</dbReference>
<dbReference type="InterPro" id="IPR006860">
    <property type="entry name" value="FecR"/>
</dbReference>
<keyword evidence="1" id="KW-1133">Transmembrane helix</keyword>
<organism evidence="4 5">
    <name type="scientific">Bacteroides pyogenes JCM 6292</name>
    <dbReference type="NCBI Taxonomy" id="1235809"/>
    <lineage>
        <taxon>Bacteria</taxon>
        <taxon>Pseudomonadati</taxon>
        <taxon>Bacteroidota</taxon>
        <taxon>Bacteroidia</taxon>
        <taxon>Bacteroidales</taxon>
        <taxon>Bacteroidaceae</taxon>
        <taxon>Bacteroides</taxon>
    </lineage>
</organism>
<dbReference type="PANTHER" id="PTHR30273:SF2">
    <property type="entry name" value="PROTEIN FECR"/>
    <property type="match status" value="1"/>
</dbReference>
<comment type="caution">
    <text evidence="4">The sequence shown here is derived from an EMBL/GenBank/DDBJ whole genome shotgun (WGS) entry which is preliminary data.</text>
</comment>
<reference evidence="4 5" key="1">
    <citation type="journal article" date="2014" name="Genome Announc.">
        <title>Draft Genome Sequences of Three Strains of Bacteroides pyogenes Isolated from a Cat and Swine.</title>
        <authorList>
            <person name="Sakamoto M."/>
            <person name="Oshima K."/>
            <person name="Suda W."/>
            <person name="Kitamura K."/>
            <person name="Iida T."/>
            <person name="Hattori M."/>
            <person name="Ohkuma M."/>
        </authorList>
    </citation>
    <scope>NUCLEOTIDE SEQUENCE [LARGE SCALE GENOMIC DNA]</scope>
    <source>
        <strain evidence="4 5">JCM 6292</strain>
    </source>
</reference>
<dbReference type="AlphaFoldDB" id="W4P3L2"/>
<gene>
    <name evidence="4" type="ORF">JCM6292_395</name>
</gene>
<dbReference type="GO" id="GO:0016989">
    <property type="term" value="F:sigma factor antagonist activity"/>
    <property type="evidence" value="ECO:0007669"/>
    <property type="project" value="TreeGrafter"/>
</dbReference>